<feature type="region of interest" description="Disordered" evidence="1">
    <location>
        <begin position="1"/>
        <end position="25"/>
    </location>
</feature>
<keyword evidence="3" id="KW-1185">Reference proteome</keyword>
<feature type="compositionally biased region" description="Low complexity" evidence="1">
    <location>
        <begin position="1"/>
        <end position="13"/>
    </location>
</feature>
<evidence type="ECO:0000256" key="1">
    <source>
        <dbReference type="SAM" id="MobiDB-lite"/>
    </source>
</evidence>
<sequence length="101" mass="11168">MIPSASIASTSIPGHLDPGFLASERTSSGNAQINEEINIASSDSEVEIVGVQEHARPSKSTPLHQLQRRRFSMQCRQAQRDCHFTLEQCTVTIVFLWTQAS</sequence>
<accession>M7BQD6</accession>
<gene>
    <name evidence="2" type="ORF">UY3_02640</name>
</gene>
<proteinExistence type="predicted"/>
<dbReference type="AlphaFoldDB" id="M7BQD6"/>
<evidence type="ECO:0000313" key="2">
    <source>
        <dbReference type="EMBL" id="EMP40136.1"/>
    </source>
</evidence>
<dbReference type="EMBL" id="KB514475">
    <property type="protein sequence ID" value="EMP40136.1"/>
    <property type="molecule type" value="Genomic_DNA"/>
</dbReference>
<name>M7BQD6_CHEMY</name>
<evidence type="ECO:0000313" key="3">
    <source>
        <dbReference type="Proteomes" id="UP000031443"/>
    </source>
</evidence>
<organism evidence="2 3">
    <name type="scientific">Chelonia mydas</name>
    <name type="common">Green sea-turtle</name>
    <name type="synonym">Chelonia agassizi</name>
    <dbReference type="NCBI Taxonomy" id="8469"/>
    <lineage>
        <taxon>Eukaryota</taxon>
        <taxon>Metazoa</taxon>
        <taxon>Chordata</taxon>
        <taxon>Craniata</taxon>
        <taxon>Vertebrata</taxon>
        <taxon>Euteleostomi</taxon>
        <taxon>Archelosauria</taxon>
        <taxon>Testudinata</taxon>
        <taxon>Testudines</taxon>
        <taxon>Cryptodira</taxon>
        <taxon>Durocryptodira</taxon>
        <taxon>Americhelydia</taxon>
        <taxon>Chelonioidea</taxon>
        <taxon>Cheloniidae</taxon>
        <taxon>Chelonia</taxon>
    </lineage>
</organism>
<dbReference type="Proteomes" id="UP000031443">
    <property type="component" value="Unassembled WGS sequence"/>
</dbReference>
<protein>
    <submittedName>
        <fullName evidence="2">Uncharacterized protein</fullName>
    </submittedName>
</protein>
<reference evidence="3" key="1">
    <citation type="journal article" date="2013" name="Nat. Genet.">
        <title>The draft genomes of soft-shell turtle and green sea turtle yield insights into the development and evolution of the turtle-specific body plan.</title>
        <authorList>
            <person name="Wang Z."/>
            <person name="Pascual-Anaya J."/>
            <person name="Zadissa A."/>
            <person name="Li W."/>
            <person name="Niimura Y."/>
            <person name="Huang Z."/>
            <person name="Li C."/>
            <person name="White S."/>
            <person name="Xiong Z."/>
            <person name="Fang D."/>
            <person name="Wang B."/>
            <person name="Ming Y."/>
            <person name="Chen Y."/>
            <person name="Zheng Y."/>
            <person name="Kuraku S."/>
            <person name="Pignatelli M."/>
            <person name="Herrero J."/>
            <person name="Beal K."/>
            <person name="Nozawa M."/>
            <person name="Li Q."/>
            <person name="Wang J."/>
            <person name="Zhang H."/>
            <person name="Yu L."/>
            <person name="Shigenobu S."/>
            <person name="Wang J."/>
            <person name="Liu J."/>
            <person name="Flicek P."/>
            <person name="Searle S."/>
            <person name="Wang J."/>
            <person name="Kuratani S."/>
            <person name="Yin Y."/>
            <person name="Aken B."/>
            <person name="Zhang G."/>
            <person name="Irie N."/>
        </authorList>
    </citation>
    <scope>NUCLEOTIDE SEQUENCE [LARGE SCALE GENOMIC DNA]</scope>
</reference>